<dbReference type="InterPro" id="IPR051938">
    <property type="entry name" value="Apopto_cytoskel_mod"/>
</dbReference>
<dbReference type="Gene3D" id="3.30.1330.60">
    <property type="entry name" value="OmpA-like domain"/>
    <property type="match status" value="1"/>
</dbReference>
<dbReference type="InterPro" id="IPR036869">
    <property type="entry name" value="J_dom_sf"/>
</dbReference>
<reference evidence="8 9" key="1">
    <citation type="submission" date="2018-12" db="EMBL/GenBank/DDBJ databases">
        <title>Flammeovirga pectinis sp. nov., isolated from the gut of the Korean scallop, Patinopecten yessoensis.</title>
        <authorList>
            <person name="Bae J.-W."/>
            <person name="Jeong Y.-S."/>
            <person name="Kang W."/>
        </authorList>
    </citation>
    <scope>NUCLEOTIDE SEQUENCE [LARGE SCALE GENOMIC DNA]</scope>
    <source>
        <strain evidence="8 9">L12M1</strain>
    </source>
</reference>
<keyword evidence="2 4" id="KW-0472">Membrane</keyword>
<name>A0A3Q9FU30_9BACT</name>
<dbReference type="PRINTS" id="PR01021">
    <property type="entry name" value="OMPADOMAIN"/>
</dbReference>
<accession>A0A3Q9FU30</accession>
<dbReference type="RefSeq" id="WP_126618510.1">
    <property type="nucleotide sequence ID" value="NZ_CP034563.1"/>
</dbReference>
<dbReference type="Proteomes" id="UP000267268">
    <property type="component" value="Chromosome 2"/>
</dbReference>
<comment type="subcellular location">
    <subcellularLocation>
        <location evidence="1">Membrane</location>
    </subcellularLocation>
</comment>
<dbReference type="OrthoDB" id="9809364at2"/>
<feature type="domain" description="OmpA-like" evidence="7">
    <location>
        <begin position="177"/>
        <end position="296"/>
    </location>
</feature>
<protein>
    <recommendedName>
        <fullName evidence="10">OmpA family protein</fullName>
    </recommendedName>
</protein>
<keyword evidence="9" id="KW-1185">Reference proteome</keyword>
<dbReference type="CDD" id="cd06257">
    <property type="entry name" value="DnaJ"/>
    <property type="match status" value="1"/>
</dbReference>
<keyword evidence="3" id="KW-0143">Chaperone</keyword>
<dbReference type="PANTHER" id="PTHR44145:SF3">
    <property type="entry name" value="DNAJ HOMOLOG SUBFAMILY A MEMBER 3, MITOCHONDRIAL"/>
    <property type="match status" value="1"/>
</dbReference>
<evidence type="ECO:0008006" key="10">
    <source>
        <dbReference type="Google" id="ProtNLM"/>
    </source>
</evidence>
<evidence type="ECO:0000313" key="9">
    <source>
        <dbReference type="Proteomes" id="UP000267268"/>
    </source>
</evidence>
<dbReference type="CDD" id="cd07185">
    <property type="entry name" value="OmpA_C-like"/>
    <property type="match status" value="1"/>
</dbReference>
<evidence type="ECO:0000256" key="5">
    <source>
        <dbReference type="SAM" id="Phobius"/>
    </source>
</evidence>
<dbReference type="Pfam" id="PF00691">
    <property type="entry name" value="OmpA"/>
    <property type="match status" value="1"/>
</dbReference>
<dbReference type="InterPro" id="IPR006665">
    <property type="entry name" value="OmpA-like"/>
</dbReference>
<gene>
    <name evidence="8" type="ORF">EI427_20605</name>
</gene>
<dbReference type="PANTHER" id="PTHR44145">
    <property type="entry name" value="DNAJ HOMOLOG SUBFAMILY A MEMBER 3, MITOCHONDRIAL"/>
    <property type="match status" value="1"/>
</dbReference>
<dbReference type="AlphaFoldDB" id="A0A3Q9FU30"/>
<dbReference type="PRINTS" id="PR00625">
    <property type="entry name" value="JDOMAIN"/>
</dbReference>
<evidence type="ECO:0000259" key="7">
    <source>
        <dbReference type="PROSITE" id="PS51123"/>
    </source>
</evidence>
<feature type="transmembrane region" description="Helical" evidence="5">
    <location>
        <begin position="105"/>
        <end position="123"/>
    </location>
</feature>
<dbReference type="InterPro" id="IPR001623">
    <property type="entry name" value="DnaJ_domain"/>
</dbReference>
<evidence type="ECO:0000313" key="8">
    <source>
        <dbReference type="EMBL" id="AZQ64627.1"/>
    </source>
</evidence>
<evidence type="ECO:0000256" key="4">
    <source>
        <dbReference type="PROSITE-ProRule" id="PRU00473"/>
    </source>
</evidence>
<dbReference type="PROSITE" id="PS51123">
    <property type="entry name" value="OMPA_2"/>
    <property type="match status" value="1"/>
</dbReference>
<dbReference type="EMBL" id="CP034563">
    <property type="protein sequence ID" value="AZQ64627.1"/>
    <property type="molecule type" value="Genomic_DNA"/>
</dbReference>
<dbReference type="GO" id="GO:0016020">
    <property type="term" value="C:membrane"/>
    <property type="evidence" value="ECO:0007669"/>
    <property type="project" value="UniProtKB-SubCell"/>
</dbReference>
<sequence>MKITEENRSDYYKILGVAKDATPQELKKAYFSLAKKYHPDVASEDENNAYLFKKVNEAYITLSDKSKRFKYDNSFVNNSFDGAEEVAFADEIKKDKDQRKLKRKGVGYIIFLVGLISIFISLSEHSRDFAESSFSKILDNYILSIFESNTKSDDLNFNKSAIDLNNKEGRAKEKTSPPIFFYPVAKTVYYAFDKAHLSIESIQELDKVVEILNKNPNTIIELSSHTDTRGSYAYNENLSTRRGNSVIKYLTEKGIDKHRIQQFSFGETQILNNCENNISCNEAAHQLNRRTEILIK</sequence>
<dbReference type="SMART" id="SM00271">
    <property type="entry name" value="DnaJ"/>
    <property type="match status" value="1"/>
</dbReference>
<keyword evidence="5" id="KW-0812">Transmembrane</keyword>
<evidence type="ECO:0000256" key="2">
    <source>
        <dbReference type="ARBA" id="ARBA00023136"/>
    </source>
</evidence>
<evidence type="ECO:0000256" key="1">
    <source>
        <dbReference type="ARBA" id="ARBA00004370"/>
    </source>
</evidence>
<dbReference type="SUPFAM" id="SSF46565">
    <property type="entry name" value="Chaperone J-domain"/>
    <property type="match status" value="1"/>
</dbReference>
<feature type="domain" description="J" evidence="6">
    <location>
        <begin position="10"/>
        <end position="75"/>
    </location>
</feature>
<dbReference type="KEGG" id="fll:EI427_20605"/>
<proteinExistence type="predicted"/>
<dbReference type="Gene3D" id="1.10.287.110">
    <property type="entry name" value="DnaJ domain"/>
    <property type="match status" value="1"/>
</dbReference>
<dbReference type="Pfam" id="PF00226">
    <property type="entry name" value="DnaJ"/>
    <property type="match status" value="1"/>
</dbReference>
<dbReference type="InterPro" id="IPR006664">
    <property type="entry name" value="OMP_bac"/>
</dbReference>
<evidence type="ECO:0000259" key="6">
    <source>
        <dbReference type="PROSITE" id="PS50076"/>
    </source>
</evidence>
<evidence type="ECO:0000256" key="3">
    <source>
        <dbReference type="ARBA" id="ARBA00023186"/>
    </source>
</evidence>
<dbReference type="PROSITE" id="PS50076">
    <property type="entry name" value="DNAJ_2"/>
    <property type="match status" value="1"/>
</dbReference>
<dbReference type="SUPFAM" id="SSF103088">
    <property type="entry name" value="OmpA-like"/>
    <property type="match status" value="1"/>
</dbReference>
<organism evidence="8 9">
    <name type="scientific">Flammeovirga pectinis</name>
    <dbReference type="NCBI Taxonomy" id="2494373"/>
    <lineage>
        <taxon>Bacteria</taxon>
        <taxon>Pseudomonadati</taxon>
        <taxon>Bacteroidota</taxon>
        <taxon>Cytophagia</taxon>
        <taxon>Cytophagales</taxon>
        <taxon>Flammeovirgaceae</taxon>
        <taxon>Flammeovirga</taxon>
    </lineage>
</organism>
<dbReference type="InterPro" id="IPR036737">
    <property type="entry name" value="OmpA-like_sf"/>
</dbReference>
<keyword evidence="5" id="KW-1133">Transmembrane helix</keyword>